<keyword evidence="3 8" id="KW-0349">Heme</keyword>
<dbReference type="InterPro" id="IPR050121">
    <property type="entry name" value="Cytochrome_P450_monoxygenase"/>
</dbReference>
<keyword evidence="5" id="KW-0560">Oxidoreductase</keyword>
<keyword evidence="9" id="KW-0472">Membrane</keyword>
<dbReference type="GO" id="GO:0004497">
    <property type="term" value="F:monooxygenase activity"/>
    <property type="evidence" value="ECO:0007669"/>
    <property type="project" value="UniProtKB-KW"/>
</dbReference>
<dbReference type="InterPro" id="IPR036396">
    <property type="entry name" value="Cyt_P450_sf"/>
</dbReference>
<evidence type="ECO:0000256" key="6">
    <source>
        <dbReference type="ARBA" id="ARBA00023004"/>
    </source>
</evidence>
<keyword evidence="6 8" id="KW-0408">Iron</keyword>
<evidence type="ECO:0000256" key="2">
    <source>
        <dbReference type="ARBA" id="ARBA00005179"/>
    </source>
</evidence>
<dbReference type="InterPro" id="IPR001128">
    <property type="entry name" value="Cyt_P450"/>
</dbReference>
<protein>
    <submittedName>
        <fullName evidence="10">Putative cytochrome P450</fullName>
    </submittedName>
</protein>
<evidence type="ECO:0000256" key="3">
    <source>
        <dbReference type="ARBA" id="ARBA00022617"/>
    </source>
</evidence>
<reference evidence="10" key="1">
    <citation type="journal article" date="2020" name="Stud. Mycol.">
        <title>101 Dothideomycetes genomes: a test case for predicting lifestyles and emergence of pathogens.</title>
        <authorList>
            <person name="Haridas S."/>
            <person name="Albert R."/>
            <person name="Binder M."/>
            <person name="Bloem J."/>
            <person name="Labutti K."/>
            <person name="Salamov A."/>
            <person name="Andreopoulos B."/>
            <person name="Baker S."/>
            <person name="Barry K."/>
            <person name="Bills G."/>
            <person name="Bluhm B."/>
            <person name="Cannon C."/>
            <person name="Castanera R."/>
            <person name="Culley D."/>
            <person name="Daum C."/>
            <person name="Ezra D."/>
            <person name="Gonzalez J."/>
            <person name="Henrissat B."/>
            <person name="Kuo A."/>
            <person name="Liang C."/>
            <person name="Lipzen A."/>
            <person name="Lutzoni F."/>
            <person name="Magnuson J."/>
            <person name="Mondo S."/>
            <person name="Nolan M."/>
            <person name="Ohm R."/>
            <person name="Pangilinan J."/>
            <person name="Park H.-J."/>
            <person name="Ramirez L."/>
            <person name="Alfaro M."/>
            <person name="Sun H."/>
            <person name="Tritt A."/>
            <person name="Yoshinaga Y."/>
            <person name="Zwiers L.-H."/>
            <person name="Turgeon B."/>
            <person name="Goodwin S."/>
            <person name="Spatafora J."/>
            <person name="Crous P."/>
            <person name="Grigoriev I."/>
        </authorList>
    </citation>
    <scope>NUCLEOTIDE SEQUENCE</scope>
    <source>
        <strain evidence="10">CBS 207.26</strain>
    </source>
</reference>
<sequence length="521" mass="59138">MALSNLIVTAGAAVATALGYLVLAVYRHRSRINQLRKRGVPMPEGWSWFTGHSLVLLKYTSRFPPLANVALAMQEICRDFAESEMLVLEMWPAYDPVILSFNPEAGIQMSQKFNLPKPEVSRKSVEPIVGGLSVLSMNDNEWKYWRSLLNPGFSTNSLTDHVPYIVDCVEVFCDKLRAQTGNSVFSLNDFATRLTFDVIMKVALDVDIDYQRSEHILPTAINTITKWHSFWDPRVLLNPIRLVINRYYGAAIKNYIRKEMEQRFTELKQERLSSPPNISKRPKSVFAAKVSHQIHTFLFAGNDTTSSTIVFMYHILFRHPEVLSQLRSEHDEVFGPDASKAAATLKAQPALINQCRYTLAVIKETLRVYPPATSMRQGLPGVSLTTLNGISVPTEGFGIVINHQAVHQNPRVWPRVDEFLPERWLVPPEHELYPHPGAFRPFDMGPRTCIGQPLTLNEMRIVSIMTVRTFILRPAYEEWDRIQAQNVSLWSKMSSLFGKEEINTAGTHPSDGYPCRVSLVE</sequence>
<proteinExistence type="predicted"/>
<dbReference type="CDD" id="cd11051">
    <property type="entry name" value="CYP59-like"/>
    <property type="match status" value="1"/>
</dbReference>
<dbReference type="GO" id="GO:0005506">
    <property type="term" value="F:iron ion binding"/>
    <property type="evidence" value="ECO:0007669"/>
    <property type="project" value="InterPro"/>
</dbReference>
<dbReference type="InterPro" id="IPR002401">
    <property type="entry name" value="Cyt_P450_E_grp-I"/>
</dbReference>
<evidence type="ECO:0000256" key="9">
    <source>
        <dbReference type="SAM" id="Phobius"/>
    </source>
</evidence>
<dbReference type="Proteomes" id="UP000800200">
    <property type="component" value="Unassembled WGS sequence"/>
</dbReference>
<dbReference type="GO" id="GO:0020037">
    <property type="term" value="F:heme binding"/>
    <property type="evidence" value="ECO:0007669"/>
    <property type="project" value="InterPro"/>
</dbReference>
<dbReference type="PANTHER" id="PTHR24305:SF107">
    <property type="entry name" value="P450, PUTATIVE (EUROFUNG)-RELATED"/>
    <property type="match status" value="1"/>
</dbReference>
<keyword evidence="7" id="KW-0503">Monooxygenase</keyword>
<dbReference type="Pfam" id="PF00067">
    <property type="entry name" value="p450"/>
    <property type="match status" value="1"/>
</dbReference>
<name>A0A6A6ED68_9PEZI</name>
<keyword evidence="9" id="KW-1133">Transmembrane helix</keyword>
<dbReference type="SUPFAM" id="SSF48264">
    <property type="entry name" value="Cytochrome P450"/>
    <property type="match status" value="1"/>
</dbReference>
<evidence type="ECO:0000313" key="11">
    <source>
        <dbReference type="Proteomes" id="UP000800200"/>
    </source>
</evidence>
<evidence type="ECO:0000256" key="8">
    <source>
        <dbReference type="PIRSR" id="PIRSR602401-1"/>
    </source>
</evidence>
<evidence type="ECO:0000256" key="1">
    <source>
        <dbReference type="ARBA" id="ARBA00001971"/>
    </source>
</evidence>
<feature type="binding site" description="axial binding residue" evidence="8">
    <location>
        <position position="449"/>
    </location>
    <ligand>
        <name>heme</name>
        <dbReference type="ChEBI" id="CHEBI:30413"/>
    </ligand>
    <ligandPart>
        <name>Fe</name>
        <dbReference type="ChEBI" id="CHEBI:18248"/>
    </ligandPart>
</feature>
<keyword evidence="9" id="KW-0812">Transmembrane</keyword>
<dbReference type="EMBL" id="ML994625">
    <property type="protein sequence ID" value="KAF2188050.1"/>
    <property type="molecule type" value="Genomic_DNA"/>
</dbReference>
<dbReference type="Gene3D" id="1.10.630.10">
    <property type="entry name" value="Cytochrome P450"/>
    <property type="match status" value="1"/>
</dbReference>
<keyword evidence="11" id="KW-1185">Reference proteome</keyword>
<dbReference type="OrthoDB" id="10029320at2759"/>
<dbReference type="PRINTS" id="PR00463">
    <property type="entry name" value="EP450I"/>
</dbReference>
<dbReference type="AlphaFoldDB" id="A0A6A6ED68"/>
<evidence type="ECO:0000256" key="4">
    <source>
        <dbReference type="ARBA" id="ARBA00022723"/>
    </source>
</evidence>
<feature type="transmembrane region" description="Helical" evidence="9">
    <location>
        <begin position="6"/>
        <end position="26"/>
    </location>
</feature>
<gene>
    <name evidence="10" type="ORF">K469DRAFT_770141</name>
</gene>
<evidence type="ECO:0000256" key="5">
    <source>
        <dbReference type="ARBA" id="ARBA00023002"/>
    </source>
</evidence>
<evidence type="ECO:0000256" key="7">
    <source>
        <dbReference type="ARBA" id="ARBA00023033"/>
    </source>
</evidence>
<comment type="cofactor">
    <cofactor evidence="1 8">
        <name>heme</name>
        <dbReference type="ChEBI" id="CHEBI:30413"/>
    </cofactor>
</comment>
<dbReference type="PANTHER" id="PTHR24305">
    <property type="entry name" value="CYTOCHROME P450"/>
    <property type="match status" value="1"/>
</dbReference>
<evidence type="ECO:0000313" key="10">
    <source>
        <dbReference type="EMBL" id="KAF2188050.1"/>
    </source>
</evidence>
<dbReference type="PRINTS" id="PR00385">
    <property type="entry name" value="P450"/>
</dbReference>
<comment type="pathway">
    <text evidence="2">Secondary metabolite biosynthesis.</text>
</comment>
<dbReference type="GO" id="GO:0016705">
    <property type="term" value="F:oxidoreductase activity, acting on paired donors, with incorporation or reduction of molecular oxygen"/>
    <property type="evidence" value="ECO:0007669"/>
    <property type="project" value="InterPro"/>
</dbReference>
<keyword evidence="4 8" id="KW-0479">Metal-binding</keyword>
<organism evidence="10 11">
    <name type="scientific">Zopfia rhizophila CBS 207.26</name>
    <dbReference type="NCBI Taxonomy" id="1314779"/>
    <lineage>
        <taxon>Eukaryota</taxon>
        <taxon>Fungi</taxon>
        <taxon>Dikarya</taxon>
        <taxon>Ascomycota</taxon>
        <taxon>Pezizomycotina</taxon>
        <taxon>Dothideomycetes</taxon>
        <taxon>Dothideomycetes incertae sedis</taxon>
        <taxon>Zopfiaceae</taxon>
        <taxon>Zopfia</taxon>
    </lineage>
</organism>
<accession>A0A6A6ED68</accession>